<keyword evidence="5 7" id="KW-0472">Membrane</keyword>
<name>A0ABD2QN18_9PLAT</name>
<feature type="transmembrane region" description="Helical" evidence="7">
    <location>
        <begin position="66"/>
        <end position="95"/>
    </location>
</feature>
<comment type="caution">
    <text evidence="9">The sequence shown here is derived from an EMBL/GenBank/DDBJ whole genome shotgun (WGS) entry which is preliminary data.</text>
</comment>
<evidence type="ECO:0000256" key="2">
    <source>
        <dbReference type="ARBA" id="ARBA00007367"/>
    </source>
</evidence>
<keyword evidence="10" id="KW-1185">Reference proteome</keyword>
<dbReference type="InterPro" id="IPR038770">
    <property type="entry name" value="Na+/solute_symporter_sf"/>
</dbReference>
<evidence type="ECO:0000256" key="1">
    <source>
        <dbReference type="ARBA" id="ARBA00004141"/>
    </source>
</evidence>
<dbReference type="GO" id="GO:0016020">
    <property type="term" value="C:membrane"/>
    <property type="evidence" value="ECO:0007669"/>
    <property type="project" value="UniProtKB-SubCell"/>
</dbReference>
<keyword evidence="4 7" id="KW-1133">Transmembrane helix</keyword>
<feature type="transmembrane region" description="Helical" evidence="7">
    <location>
        <begin position="482"/>
        <end position="499"/>
    </location>
</feature>
<dbReference type="Pfam" id="PF00999">
    <property type="entry name" value="Na_H_Exchanger"/>
    <property type="match status" value="1"/>
</dbReference>
<reference evidence="9 10" key="1">
    <citation type="submission" date="2024-11" db="EMBL/GenBank/DDBJ databases">
        <title>Adaptive evolution of stress response genes in parasites aligns with host niche diversity.</title>
        <authorList>
            <person name="Hahn C."/>
            <person name="Resl P."/>
        </authorList>
    </citation>
    <scope>NUCLEOTIDE SEQUENCE [LARGE SCALE GENOMIC DNA]</scope>
    <source>
        <strain evidence="9">EGGRZ-B1_66</strain>
        <tissue evidence="9">Body</tissue>
    </source>
</reference>
<feature type="transmembrane region" description="Helical" evidence="7">
    <location>
        <begin position="275"/>
        <end position="298"/>
    </location>
</feature>
<feature type="transmembrane region" description="Helical" evidence="7">
    <location>
        <begin position="310"/>
        <end position="329"/>
    </location>
</feature>
<dbReference type="InterPro" id="IPR006153">
    <property type="entry name" value="Cation/H_exchanger_TM"/>
</dbReference>
<feature type="transmembrane region" description="Helical" evidence="7">
    <location>
        <begin position="12"/>
        <end position="30"/>
    </location>
</feature>
<dbReference type="PANTHER" id="PTHR31102">
    <property type="match status" value="1"/>
</dbReference>
<sequence>MFRRIYQITGTFTTLLLLVLVTLLTVYFLGQTHSDNSLPRAFLYTYEDGSEVIACESETLVAILSLYIIAVVFGEIFSLLSIPPLLGTLSAGLFYRLFTGQILGKPFKSYLDFDGNETSYNTTVRIHGRMTSLACACVTDSKTAGFIRKMALGAILTRAGLSVNLEKVAANLRMTCLLSFIPCIMEGLSIMAFSMLIAGWPASWGALLGFVVAGVSPAIVVPNLLKLDFAGWGSDQGVASTLITASSVDDVVAILGYTVAVSLVTSTEAITAGTIFGILSLIPVGLVIGAAGGLLLWFFPPKHMFSRDAFLIQLSFEMLVFFIIGMEMFGYEGSGPIACMTCAIVAQIGWSLGFPSRISSHPFSKPKLKLPFINKSKRNSQMEPEQLKERRRSYLMDIVENTVVHKETMENQVKTLQNAYQKIWLVLEPMMFVLIGFQVDIVGVLKGNTGNLVWVFLLGLLLRFLGTVLIATKSGLNWKEKIFMGIAWLPKATVPAALGSEAYRVIMRMNPNEEEKERAGQIVSIAVLAILIAAPIGAFFIPILGPRFLQKSSATLNVVQEKEHPETILEEESESTKSLSNQEIVNEKL</sequence>
<feature type="transmembrane region" description="Helical" evidence="7">
    <location>
        <begin position="204"/>
        <end position="225"/>
    </location>
</feature>
<feature type="transmembrane region" description="Helical" evidence="7">
    <location>
        <begin position="451"/>
        <end position="470"/>
    </location>
</feature>
<evidence type="ECO:0000259" key="8">
    <source>
        <dbReference type="Pfam" id="PF00999"/>
    </source>
</evidence>
<evidence type="ECO:0000256" key="5">
    <source>
        <dbReference type="ARBA" id="ARBA00023136"/>
    </source>
</evidence>
<dbReference type="Gene3D" id="1.20.1530.20">
    <property type="match status" value="1"/>
</dbReference>
<feature type="region of interest" description="Disordered" evidence="6">
    <location>
        <begin position="564"/>
        <end position="589"/>
    </location>
</feature>
<protein>
    <submittedName>
        <fullName evidence="9">Sodium/hydrogen exchanger 9B2</fullName>
    </submittedName>
</protein>
<evidence type="ECO:0000256" key="4">
    <source>
        <dbReference type="ARBA" id="ARBA00022989"/>
    </source>
</evidence>
<dbReference type="PANTHER" id="PTHR31102:SF1">
    <property type="entry name" value="CATION_H+ EXCHANGER DOMAIN-CONTAINING PROTEIN"/>
    <property type="match status" value="1"/>
</dbReference>
<accession>A0ABD2QN18</accession>
<evidence type="ECO:0000313" key="9">
    <source>
        <dbReference type="EMBL" id="KAL3320884.1"/>
    </source>
</evidence>
<evidence type="ECO:0000256" key="3">
    <source>
        <dbReference type="ARBA" id="ARBA00022692"/>
    </source>
</evidence>
<evidence type="ECO:0000256" key="6">
    <source>
        <dbReference type="SAM" id="MobiDB-lite"/>
    </source>
</evidence>
<comment type="similarity">
    <text evidence="2">Belongs to the monovalent cation:proton antiporter 1 (CPA1) transporter (TC 2.A.36) family.</text>
</comment>
<feature type="transmembrane region" description="Helical" evidence="7">
    <location>
        <begin position="237"/>
        <end position="263"/>
    </location>
</feature>
<dbReference type="Proteomes" id="UP001626550">
    <property type="component" value="Unassembled WGS sequence"/>
</dbReference>
<feature type="transmembrane region" description="Helical" evidence="7">
    <location>
        <begin position="519"/>
        <end position="544"/>
    </location>
</feature>
<comment type="subcellular location">
    <subcellularLocation>
        <location evidence="1">Membrane</location>
        <topology evidence="1">Multi-pass membrane protein</topology>
    </subcellularLocation>
</comment>
<feature type="transmembrane region" description="Helical" evidence="7">
    <location>
        <begin position="177"/>
        <end position="198"/>
    </location>
</feature>
<feature type="domain" description="Cation/H+ exchanger transmembrane" evidence="8">
    <location>
        <begin position="412"/>
        <end position="537"/>
    </location>
</feature>
<proteinExistence type="inferred from homology"/>
<feature type="transmembrane region" description="Helical" evidence="7">
    <location>
        <begin position="423"/>
        <end position="445"/>
    </location>
</feature>
<gene>
    <name evidence="9" type="primary">SLC9B2_1</name>
    <name evidence="9" type="ORF">Ciccas_000449</name>
</gene>
<dbReference type="InterPro" id="IPR051843">
    <property type="entry name" value="CPA1_transporter"/>
</dbReference>
<evidence type="ECO:0000256" key="7">
    <source>
        <dbReference type="SAM" id="Phobius"/>
    </source>
</evidence>
<organism evidence="9 10">
    <name type="scientific">Cichlidogyrus casuarinus</name>
    <dbReference type="NCBI Taxonomy" id="1844966"/>
    <lineage>
        <taxon>Eukaryota</taxon>
        <taxon>Metazoa</taxon>
        <taxon>Spiralia</taxon>
        <taxon>Lophotrochozoa</taxon>
        <taxon>Platyhelminthes</taxon>
        <taxon>Monogenea</taxon>
        <taxon>Monopisthocotylea</taxon>
        <taxon>Dactylogyridea</taxon>
        <taxon>Ancyrocephalidae</taxon>
        <taxon>Cichlidogyrus</taxon>
    </lineage>
</organism>
<dbReference type="EMBL" id="JBJKFK010000023">
    <property type="protein sequence ID" value="KAL3320884.1"/>
    <property type="molecule type" value="Genomic_DNA"/>
</dbReference>
<evidence type="ECO:0000313" key="10">
    <source>
        <dbReference type="Proteomes" id="UP001626550"/>
    </source>
</evidence>
<keyword evidence="3 7" id="KW-0812">Transmembrane</keyword>
<dbReference type="AlphaFoldDB" id="A0ABD2QN18"/>